<comment type="caution">
    <text evidence="3">The sequence shown here is derived from an EMBL/GenBank/DDBJ whole genome shotgun (WGS) entry which is preliminary data.</text>
</comment>
<dbReference type="EMBL" id="BLLK01000047">
    <property type="protein sequence ID" value="GFH53798.1"/>
    <property type="molecule type" value="Genomic_DNA"/>
</dbReference>
<evidence type="ECO:0000313" key="4">
    <source>
        <dbReference type="Proteomes" id="UP001054902"/>
    </source>
</evidence>
<name>A0AAD3CX46_9STRA</name>
<feature type="coiled-coil region" evidence="1">
    <location>
        <begin position="439"/>
        <end position="533"/>
    </location>
</feature>
<keyword evidence="1" id="KW-0175">Coiled coil</keyword>
<gene>
    <name evidence="3" type="ORF">CTEN210_10274</name>
</gene>
<reference evidence="3 4" key="1">
    <citation type="journal article" date="2021" name="Sci. Rep.">
        <title>The genome of the diatom Chaetoceros tenuissimus carries an ancient integrated fragment of an extant virus.</title>
        <authorList>
            <person name="Hongo Y."/>
            <person name="Kimura K."/>
            <person name="Takaki Y."/>
            <person name="Yoshida Y."/>
            <person name="Baba S."/>
            <person name="Kobayashi G."/>
            <person name="Nagasaki K."/>
            <person name="Hano T."/>
            <person name="Tomaru Y."/>
        </authorList>
    </citation>
    <scope>NUCLEOTIDE SEQUENCE [LARGE SCALE GENOMIC DNA]</scope>
    <source>
        <strain evidence="3 4">NIES-3715</strain>
    </source>
</reference>
<evidence type="ECO:0000256" key="2">
    <source>
        <dbReference type="SAM" id="MobiDB-lite"/>
    </source>
</evidence>
<keyword evidence="4" id="KW-1185">Reference proteome</keyword>
<feature type="region of interest" description="Disordered" evidence="2">
    <location>
        <begin position="600"/>
        <end position="642"/>
    </location>
</feature>
<feature type="coiled-coil region" evidence="1">
    <location>
        <begin position="163"/>
        <end position="190"/>
    </location>
</feature>
<evidence type="ECO:0000313" key="3">
    <source>
        <dbReference type="EMBL" id="GFH53798.1"/>
    </source>
</evidence>
<evidence type="ECO:0000256" key="1">
    <source>
        <dbReference type="SAM" id="Coils"/>
    </source>
</evidence>
<organism evidence="3 4">
    <name type="scientific">Chaetoceros tenuissimus</name>
    <dbReference type="NCBI Taxonomy" id="426638"/>
    <lineage>
        <taxon>Eukaryota</taxon>
        <taxon>Sar</taxon>
        <taxon>Stramenopiles</taxon>
        <taxon>Ochrophyta</taxon>
        <taxon>Bacillariophyta</taxon>
        <taxon>Coscinodiscophyceae</taxon>
        <taxon>Chaetocerotophycidae</taxon>
        <taxon>Chaetocerotales</taxon>
        <taxon>Chaetocerotaceae</taxon>
        <taxon>Chaetoceros</taxon>
    </lineage>
</organism>
<feature type="compositionally biased region" description="Basic and acidic residues" evidence="2">
    <location>
        <begin position="600"/>
        <end position="622"/>
    </location>
</feature>
<feature type="coiled-coil region" evidence="1">
    <location>
        <begin position="19"/>
        <end position="96"/>
    </location>
</feature>
<dbReference type="Proteomes" id="UP001054902">
    <property type="component" value="Unassembled WGS sequence"/>
</dbReference>
<dbReference type="AlphaFoldDB" id="A0AAD3CX46"/>
<accession>A0AAD3CX46</accession>
<sequence length="642" mass="77341">MRPLSSSNTASHQALLQIIEDKEKELIQIRQAAVNAAQEEKNQAEIRLSELEQDFKHNIQVLYDKEDEIKCLKEEAVRLEKKHEAELQKVREMEKEKSKLHVLKATSEMEETLRKKLQEEFNQRLDSKQQEVERQYQLALMNEIRDRELDTRKEFEKEMMDRDRRHASKMKEMKKELETTERELMQVVYASEQKYNERERVKIEEIELQAERRLSRTLDECEREWKNRLRDVSSEKDVIEREASYIEQEMLRMEQENKNLKTKVTELIDVIGNMESEFNKKTRENQSRQEESQHQIMKWKEKATILQSEVKMLRKEQNGKVASIHSGHKSRTKAMRRELKIASRKLKQLVEMRQEDQDLIREKEEEYRESKRKWKEQMLQLKREIKQMEVELEGTKERILIEKNYEEKSKSSYKEEMKLKMEAEVKRRQEMVVAHQREQEALKVEHERFKNLVEQEKQEILREKERLETSVRVRMEQSTQSQKQLSQLQTSLNNEAKTVQQLLSEKEDINKQNMQLKDALKTLRSEMENITNSFLEERKAQVDKLEKVDSQFRQVSEERDRLIELSNKLKGKLSQKSSSNKEEVEVEELAETLWGKIVTGERRPDKGLRNSERATKSQESWKTKQKQNQKVRVRNWNIKHDE</sequence>
<proteinExistence type="predicted"/>
<feature type="region of interest" description="Disordered" evidence="2">
    <location>
        <begin position="316"/>
        <end position="335"/>
    </location>
</feature>
<feature type="compositionally biased region" description="Basic residues" evidence="2">
    <location>
        <begin position="623"/>
        <end position="633"/>
    </location>
</feature>
<protein>
    <submittedName>
        <fullName evidence="3">Uncharacterized protein</fullName>
    </submittedName>
</protein>